<proteinExistence type="predicted"/>
<dbReference type="EMBL" id="JAFNEN010002549">
    <property type="protein sequence ID" value="KAG8172598.1"/>
    <property type="molecule type" value="Genomic_DNA"/>
</dbReference>
<name>A0AAV6TLM5_9ARAC</name>
<gene>
    <name evidence="2" type="ORF">JTE90_007638</name>
</gene>
<reference evidence="2 3" key="1">
    <citation type="journal article" date="2022" name="Nat. Ecol. Evol.">
        <title>A masculinizing supergene underlies an exaggerated male reproductive morph in a spider.</title>
        <authorList>
            <person name="Hendrickx F."/>
            <person name="De Corte Z."/>
            <person name="Sonet G."/>
            <person name="Van Belleghem S.M."/>
            <person name="Kostlbacher S."/>
            <person name="Vangestel C."/>
        </authorList>
    </citation>
    <scope>NUCLEOTIDE SEQUENCE [LARGE SCALE GENOMIC DNA]</scope>
    <source>
        <strain evidence="2">W744_W776</strain>
    </source>
</reference>
<accession>A0AAV6TLM5</accession>
<dbReference type="Proteomes" id="UP000827092">
    <property type="component" value="Unassembled WGS sequence"/>
</dbReference>
<feature type="region of interest" description="Disordered" evidence="1">
    <location>
        <begin position="1"/>
        <end position="65"/>
    </location>
</feature>
<evidence type="ECO:0000256" key="1">
    <source>
        <dbReference type="SAM" id="MobiDB-lite"/>
    </source>
</evidence>
<protein>
    <submittedName>
        <fullName evidence="2">Uncharacterized protein</fullName>
    </submittedName>
</protein>
<organism evidence="2 3">
    <name type="scientific">Oedothorax gibbosus</name>
    <dbReference type="NCBI Taxonomy" id="931172"/>
    <lineage>
        <taxon>Eukaryota</taxon>
        <taxon>Metazoa</taxon>
        <taxon>Ecdysozoa</taxon>
        <taxon>Arthropoda</taxon>
        <taxon>Chelicerata</taxon>
        <taxon>Arachnida</taxon>
        <taxon>Araneae</taxon>
        <taxon>Araneomorphae</taxon>
        <taxon>Entelegynae</taxon>
        <taxon>Araneoidea</taxon>
        <taxon>Linyphiidae</taxon>
        <taxon>Erigoninae</taxon>
        <taxon>Oedothorax</taxon>
    </lineage>
</organism>
<keyword evidence="3" id="KW-1185">Reference proteome</keyword>
<comment type="caution">
    <text evidence="2">The sequence shown here is derived from an EMBL/GenBank/DDBJ whole genome shotgun (WGS) entry which is preliminary data.</text>
</comment>
<feature type="compositionally biased region" description="Basic and acidic residues" evidence="1">
    <location>
        <begin position="1"/>
        <end position="19"/>
    </location>
</feature>
<evidence type="ECO:0000313" key="3">
    <source>
        <dbReference type="Proteomes" id="UP000827092"/>
    </source>
</evidence>
<dbReference type="AlphaFoldDB" id="A0AAV6TLM5"/>
<evidence type="ECO:0000313" key="2">
    <source>
        <dbReference type="EMBL" id="KAG8172598.1"/>
    </source>
</evidence>
<sequence>MVSRSKGSEGKPFRSETSAKRKHMPCLSPLPHEREFGGKFPNPDTEIGPSGPRGGNATELGDVDGGPGEELIFLCKSSCPWNGSSGDRDAVLV</sequence>